<evidence type="ECO:0000313" key="3">
    <source>
        <dbReference type="EMBL" id="KAG5550224.1"/>
    </source>
</evidence>
<organism evidence="2 5">
    <name type="scientific">Rhododendron griersonianum</name>
    <dbReference type="NCBI Taxonomy" id="479676"/>
    <lineage>
        <taxon>Eukaryota</taxon>
        <taxon>Viridiplantae</taxon>
        <taxon>Streptophyta</taxon>
        <taxon>Embryophyta</taxon>
        <taxon>Tracheophyta</taxon>
        <taxon>Spermatophyta</taxon>
        <taxon>Magnoliopsida</taxon>
        <taxon>eudicotyledons</taxon>
        <taxon>Gunneridae</taxon>
        <taxon>Pentapetalae</taxon>
        <taxon>asterids</taxon>
        <taxon>Ericales</taxon>
        <taxon>Ericaceae</taxon>
        <taxon>Ericoideae</taxon>
        <taxon>Rhodoreae</taxon>
        <taxon>Rhododendron</taxon>
    </lineage>
</organism>
<evidence type="ECO:0000256" key="1">
    <source>
        <dbReference type="SAM" id="MobiDB-lite"/>
    </source>
</evidence>
<proteinExistence type="predicted"/>
<dbReference type="EMBL" id="JACTNZ010000005">
    <property type="protein sequence ID" value="KAG5550224.1"/>
    <property type="molecule type" value="Genomic_DNA"/>
</dbReference>
<evidence type="ECO:0000313" key="2">
    <source>
        <dbReference type="EMBL" id="KAG5515684.1"/>
    </source>
</evidence>
<accession>A0AAV6HPV3</accession>
<evidence type="ECO:0000313" key="5">
    <source>
        <dbReference type="Proteomes" id="UP000823749"/>
    </source>
</evidence>
<feature type="region of interest" description="Disordered" evidence="1">
    <location>
        <begin position="1"/>
        <end position="24"/>
    </location>
</feature>
<sequence length="91" mass="10647">MEITLRRTLQEKQSEPRGSPWRIINTKPKPLMVQTFRESRMAGGVASRRESPRSRESLQGGQARRYIAGMTVLLFHTKSREPSRRRTRHDD</sequence>
<protein>
    <submittedName>
        <fullName evidence="2">Uncharacterized protein</fullName>
    </submittedName>
</protein>
<feature type="compositionally biased region" description="Basic and acidic residues" evidence="1">
    <location>
        <begin position="1"/>
        <end position="15"/>
    </location>
</feature>
<keyword evidence="5" id="KW-1185">Reference proteome</keyword>
<gene>
    <name evidence="4" type="ORF">RHGRI_001804</name>
    <name evidence="3" type="ORF">RHGRI_015252</name>
    <name evidence="2" type="ORF">RHGRI_036659</name>
</gene>
<feature type="region of interest" description="Disordered" evidence="1">
    <location>
        <begin position="39"/>
        <end position="62"/>
    </location>
</feature>
<dbReference type="EMBL" id="JACTNZ010000013">
    <property type="protein sequence ID" value="KAG5515684.1"/>
    <property type="molecule type" value="Genomic_DNA"/>
</dbReference>
<comment type="caution">
    <text evidence="2">The sequence shown here is derived from an EMBL/GenBank/DDBJ whole genome shotgun (WGS) entry which is preliminary data.</text>
</comment>
<dbReference type="EMBL" id="JACTNZ010000001">
    <property type="protein sequence ID" value="KAG5565995.1"/>
    <property type="molecule type" value="Genomic_DNA"/>
</dbReference>
<dbReference type="Proteomes" id="UP000823749">
    <property type="component" value="Chromosome 13"/>
</dbReference>
<reference evidence="2 5" key="1">
    <citation type="submission" date="2020-08" db="EMBL/GenBank/DDBJ databases">
        <title>Plant Genome Project.</title>
        <authorList>
            <person name="Zhang R.-G."/>
        </authorList>
    </citation>
    <scope>NUCLEOTIDE SEQUENCE [LARGE SCALE GENOMIC DNA]</scope>
    <source>
        <strain evidence="2">WSP0</strain>
        <tissue evidence="2">Leaf</tissue>
    </source>
</reference>
<dbReference type="Proteomes" id="UP000823749">
    <property type="component" value="Chromosome 1"/>
</dbReference>
<dbReference type="AlphaFoldDB" id="A0AAV6HPV3"/>
<feature type="compositionally biased region" description="Basic and acidic residues" evidence="1">
    <location>
        <begin position="47"/>
        <end position="56"/>
    </location>
</feature>
<dbReference type="Proteomes" id="UP000823749">
    <property type="component" value="Chromosome 5"/>
</dbReference>
<name>A0AAV6HPV3_9ERIC</name>
<evidence type="ECO:0000313" key="4">
    <source>
        <dbReference type="EMBL" id="KAG5565995.1"/>
    </source>
</evidence>